<dbReference type="PANTHER" id="PTHR31001:SF87">
    <property type="entry name" value="COL-21"/>
    <property type="match status" value="1"/>
</dbReference>
<keyword evidence="6" id="KW-1185">Reference proteome</keyword>
<evidence type="ECO:0000313" key="6">
    <source>
        <dbReference type="Proteomes" id="UP000028045"/>
    </source>
</evidence>
<evidence type="ECO:0000256" key="1">
    <source>
        <dbReference type="ARBA" id="ARBA00004123"/>
    </source>
</evidence>
<dbReference type="OrthoDB" id="5344325at2759"/>
<dbReference type="AlphaFoldDB" id="A0A084B009"/>
<dbReference type="Pfam" id="PF04082">
    <property type="entry name" value="Fungal_trans"/>
    <property type="match status" value="1"/>
</dbReference>
<dbReference type="EMBL" id="KL648402">
    <property type="protein sequence ID" value="KEY70888.1"/>
    <property type="molecule type" value="Genomic_DNA"/>
</dbReference>
<dbReference type="Proteomes" id="UP000028045">
    <property type="component" value="Unassembled WGS sequence"/>
</dbReference>
<dbReference type="InterPro" id="IPR007219">
    <property type="entry name" value="XnlR_reg_dom"/>
</dbReference>
<reference evidence="5 6" key="1">
    <citation type="journal article" date="2014" name="BMC Genomics">
        <title>Comparative genome sequencing reveals chemotype-specific gene clusters in the toxigenic black mold Stachybotrys.</title>
        <authorList>
            <person name="Semeiks J."/>
            <person name="Borek D."/>
            <person name="Otwinowski Z."/>
            <person name="Grishin N.V."/>
        </authorList>
    </citation>
    <scope>NUCLEOTIDE SEQUENCE [LARGE SCALE GENOMIC DNA]</scope>
    <source>
        <strain evidence="6">CBS 109288 / IBT 7711</strain>
    </source>
</reference>
<evidence type="ECO:0000256" key="3">
    <source>
        <dbReference type="SAM" id="MobiDB-lite"/>
    </source>
</evidence>
<dbReference type="GO" id="GO:0003677">
    <property type="term" value="F:DNA binding"/>
    <property type="evidence" value="ECO:0007669"/>
    <property type="project" value="InterPro"/>
</dbReference>
<sequence length="674" mass="74957">MQPTSRKRRISTCVPCYTRKQKYPCNHCTRRRRPEECIFGSNPGDVAAPSRTAALSSLGEIPARQLDIVDAPSGAPRPCGRGSSTASAPAAAVGNNKPIDSLSTTLAQSFGYFDGSPHNTMALLREWDLHDEVGKADVTTKPASPDILAVVKRDLARIPHRQILDFLVQYFVRELNWMKQIVHSRVFLSHYQHQWTVELPLSVEHIEFTTLVLRICSYTAQFLPSPSYTVDTIHGLSLSEIRDTCDNVGSSLAKACLALDWKGSLVRVQHHLFASLKSSCEGRTDQFWEGVACASQAAQKAGIHTDIDGSGDGGIDELEKEMRRRTFCTLYMLDSHLSRQLDRLPFLPDDSICNMLPRVRLGPNLGDMDPDNSAPEIFTERLMQLHLGRFWRRYAPIRNLEYDPTHGEQRYERFCAEYLPLLAPSMALKPDSKWDKHVPKLALQRELLHIAILDSICWSFRPLLLLKPRQIANMPPYKRVLLQSQREKLALAALKELEAVTALHSMLGGSHTRFAAIIFNTFEAAVTLLSVCSHPDFSTDQVGGFDEILGLKVPKPTRQKALLAVEKALGRLQMLSGVSEMAASGASVIVQLYIKATRESVSPDSALCSDSTNTYTSWPNATSTFLGSNDELGPWGLLEPSNPEWMAEVLSAMTSNADPFAEAHLRPQLDLSMP</sequence>
<evidence type="ECO:0000259" key="4">
    <source>
        <dbReference type="Pfam" id="PF04082"/>
    </source>
</evidence>
<dbReference type="GO" id="GO:0005634">
    <property type="term" value="C:nucleus"/>
    <property type="evidence" value="ECO:0007669"/>
    <property type="project" value="UniProtKB-SubCell"/>
</dbReference>
<dbReference type="InterPro" id="IPR050613">
    <property type="entry name" value="Sec_Metabolite_Reg"/>
</dbReference>
<gene>
    <name evidence="5" type="ORF">S7711_10384</name>
</gene>
<keyword evidence="2" id="KW-0539">Nucleus</keyword>
<comment type="subcellular location">
    <subcellularLocation>
        <location evidence="1">Nucleus</location>
    </subcellularLocation>
</comment>
<name>A0A084B009_STACB</name>
<feature type="region of interest" description="Disordered" evidence="3">
    <location>
        <begin position="71"/>
        <end position="94"/>
    </location>
</feature>
<proteinExistence type="predicted"/>
<dbReference type="GO" id="GO:0008270">
    <property type="term" value="F:zinc ion binding"/>
    <property type="evidence" value="ECO:0007669"/>
    <property type="project" value="InterPro"/>
</dbReference>
<protein>
    <recommendedName>
        <fullName evidence="4">Xylanolytic transcriptional activator regulatory domain-containing protein</fullName>
    </recommendedName>
</protein>
<feature type="domain" description="Xylanolytic transcriptional activator regulatory" evidence="4">
    <location>
        <begin position="180"/>
        <end position="352"/>
    </location>
</feature>
<dbReference type="GO" id="GO:0006351">
    <property type="term" value="P:DNA-templated transcription"/>
    <property type="evidence" value="ECO:0007669"/>
    <property type="project" value="InterPro"/>
</dbReference>
<organism evidence="5 6">
    <name type="scientific">Stachybotrys chartarum (strain CBS 109288 / IBT 7711)</name>
    <name type="common">Toxic black mold</name>
    <name type="synonym">Stilbospora chartarum</name>
    <dbReference type="NCBI Taxonomy" id="1280523"/>
    <lineage>
        <taxon>Eukaryota</taxon>
        <taxon>Fungi</taxon>
        <taxon>Dikarya</taxon>
        <taxon>Ascomycota</taxon>
        <taxon>Pezizomycotina</taxon>
        <taxon>Sordariomycetes</taxon>
        <taxon>Hypocreomycetidae</taxon>
        <taxon>Hypocreales</taxon>
        <taxon>Stachybotryaceae</taxon>
        <taxon>Stachybotrys</taxon>
    </lineage>
</organism>
<accession>A0A084B009</accession>
<dbReference type="HOGENOM" id="CLU_022665_0_0_1"/>
<dbReference type="CDD" id="cd12148">
    <property type="entry name" value="fungal_TF_MHR"/>
    <property type="match status" value="1"/>
</dbReference>
<dbReference type="PANTHER" id="PTHR31001">
    <property type="entry name" value="UNCHARACTERIZED TRANSCRIPTIONAL REGULATORY PROTEIN"/>
    <property type="match status" value="1"/>
</dbReference>
<evidence type="ECO:0000256" key="2">
    <source>
        <dbReference type="ARBA" id="ARBA00023242"/>
    </source>
</evidence>
<evidence type="ECO:0000313" key="5">
    <source>
        <dbReference type="EMBL" id="KEY70888.1"/>
    </source>
</evidence>